<evidence type="ECO:0000259" key="1">
    <source>
        <dbReference type="Pfam" id="PF13456"/>
    </source>
</evidence>
<sequence length="154" mass="17067">MPNVHHSLVLTDREESDKRRPAQFIGRAIRIYVEETKESKPPGRIPEVHRVRRWIRPPEGVLKLNGDASFLPSEGSGGWGFLIQDSDGDVVLAGWGRVNHLLNDLQAELIACLQGVQAASNLGIGHLILEIDALMVKQAWVSYREDLSVSGVLD</sequence>
<dbReference type="AlphaFoldDB" id="A0A1B6P6P4"/>
<evidence type="ECO:0000313" key="2">
    <source>
        <dbReference type="EMBL" id="KXG21379.2"/>
    </source>
</evidence>
<name>A0A1B6P6P4_SORBI</name>
<gene>
    <name evidence="2" type="ORF">SORBI_3009G054450</name>
</gene>
<dbReference type="CDD" id="cd06222">
    <property type="entry name" value="RNase_H_like"/>
    <property type="match status" value="1"/>
</dbReference>
<organism evidence="2 3">
    <name type="scientific">Sorghum bicolor</name>
    <name type="common">Sorghum</name>
    <name type="synonym">Sorghum vulgare</name>
    <dbReference type="NCBI Taxonomy" id="4558"/>
    <lineage>
        <taxon>Eukaryota</taxon>
        <taxon>Viridiplantae</taxon>
        <taxon>Streptophyta</taxon>
        <taxon>Embryophyta</taxon>
        <taxon>Tracheophyta</taxon>
        <taxon>Spermatophyta</taxon>
        <taxon>Magnoliopsida</taxon>
        <taxon>Liliopsida</taxon>
        <taxon>Poales</taxon>
        <taxon>Poaceae</taxon>
        <taxon>PACMAD clade</taxon>
        <taxon>Panicoideae</taxon>
        <taxon>Andropogonodae</taxon>
        <taxon>Andropogoneae</taxon>
        <taxon>Sorghinae</taxon>
        <taxon>Sorghum</taxon>
    </lineage>
</organism>
<dbReference type="GO" id="GO:0004523">
    <property type="term" value="F:RNA-DNA hybrid ribonuclease activity"/>
    <property type="evidence" value="ECO:0007669"/>
    <property type="project" value="InterPro"/>
</dbReference>
<dbReference type="InterPro" id="IPR044730">
    <property type="entry name" value="RNase_H-like_dom_plant"/>
</dbReference>
<dbReference type="SUPFAM" id="SSF53098">
    <property type="entry name" value="Ribonuclease H-like"/>
    <property type="match status" value="1"/>
</dbReference>
<keyword evidence="3" id="KW-1185">Reference proteome</keyword>
<dbReference type="Pfam" id="PF13456">
    <property type="entry name" value="RVT_3"/>
    <property type="match status" value="1"/>
</dbReference>
<dbReference type="Proteomes" id="UP000000768">
    <property type="component" value="Chromosome 9"/>
</dbReference>
<feature type="domain" description="RNase H type-1" evidence="1">
    <location>
        <begin position="65"/>
        <end position="141"/>
    </location>
</feature>
<dbReference type="InterPro" id="IPR052929">
    <property type="entry name" value="RNase_H-like_EbsB-rel"/>
</dbReference>
<dbReference type="Gramene" id="KXG21379">
    <property type="protein sequence ID" value="KXG21379"/>
    <property type="gene ID" value="SORBI_3009G054450"/>
</dbReference>
<dbReference type="EMBL" id="CM000768">
    <property type="protein sequence ID" value="KXG21379.2"/>
    <property type="molecule type" value="Genomic_DNA"/>
</dbReference>
<dbReference type="InParanoid" id="A0A1B6P6P4"/>
<dbReference type="PANTHER" id="PTHR47074:SF11">
    <property type="entry name" value="REVERSE TRANSCRIPTASE-LIKE PROTEIN"/>
    <property type="match status" value="1"/>
</dbReference>
<proteinExistence type="predicted"/>
<evidence type="ECO:0000313" key="3">
    <source>
        <dbReference type="Proteomes" id="UP000000768"/>
    </source>
</evidence>
<dbReference type="GO" id="GO:0003676">
    <property type="term" value="F:nucleic acid binding"/>
    <property type="evidence" value="ECO:0007669"/>
    <property type="project" value="InterPro"/>
</dbReference>
<dbReference type="InterPro" id="IPR002156">
    <property type="entry name" value="RNaseH_domain"/>
</dbReference>
<dbReference type="Gene3D" id="3.30.420.10">
    <property type="entry name" value="Ribonuclease H-like superfamily/Ribonuclease H"/>
    <property type="match status" value="1"/>
</dbReference>
<reference evidence="2 3" key="1">
    <citation type="journal article" date="2009" name="Nature">
        <title>The Sorghum bicolor genome and the diversification of grasses.</title>
        <authorList>
            <person name="Paterson A.H."/>
            <person name="Bowers J.E."/>
            <person name="Bruggmann R."/>
            <person name="Dubchak I."/>
            <person name="Grimwood J."/>
            <person name="Gundlach H."/>
            <person name="Haberer G."/>
            <person name="Hellsten U."/>
            <person name="Mitros T."/>
            <person name="Poliakov A."/>
            <person name="Schmutz J."/>
            <person name="Spannagl M."/>
            <person name="Tang H."/>
            <person name="Wang X."/>
            <person name="Wicker T."/>
            <person name="Bharti A.K."/>
            <person name="Chapman J."/>
            <person name="Feltus F.A."/>
            <person name="Gowik U."/>
            <person name="Grigoriev I.V."/>
            <person name="Lyons E."/>
            <person name="Maher C.A."/>
            <person name="Martis M."/>
            <person name="Narechania A."/>
            <person name="Otillar R.P."/>
            <person name="Penning B.W."/>
            <person name="Salamov A.A."/>
            <person name="Wang Y."/>
            <person name="Zhang L."/>
            <person name="Carpita N.C."/>
            <person name="Freeling M."/>
            <person name="Gingle A.R."/>
            <person name="Hash C.T."/>
            <person name="Keller B."/>
            <person name="Klein P."/>
            <person name="Kresovich S."/>
            <person name="McCann M.C."/>
            <person name="Ming R."/>
            <person name="Peterson D.G."/>
            <person name="Mehboob-ur-Rahman"/>
            <person name="Ware D."/>
            <person name="Westhoff P."/>
            <person name="Mayer K.F."/>
            <person name="Messing J."/>
            <person name="Rokhsar D.S."/>
        </authorList>
    </citation>
    <scope>NUCLEOTIDE SEQUENCE [LARGE SCALE GENOMIC DNA]</scope>
    <source>
        <strain evidence="3">cv. BTx623</strain>
    </source>
</reference>
<dbReference type="OMA" id="GAFHESN"/>
<dbReference type="InterPro" id="IPR036397">
    <property type="entry name" value="RNaseH_sf"/>
</dbReference>
<reference evidence="3" key="2">
    <citation type="journal article" date="2018" name="Plant J.">
        <title>The Sorghum bicolor reference genome: improved assembly, gene annotations, a transcriptome atlas, and signatures of genome organization.</title>
        <authorList>
            <person name="McCormick R.F."/>
            <person name="Truong S.K."/>
            <person name="Sreedasyam A."/>
            <person name="Jenkins J."/>
            <person name="Shu S."/>
            <person name="Sims D."/>
            <person name="Kennedy M."/>
            <person name="Amirebrahimi M."/>
            <person name="Weers B.D."/>
            <person name="McKinley B."/>
            <person name="Mattison A."/>
            <person name="Morishige D.T."/>
            <person name="Grimwood J."/>
            <person name="Schmutz J."/>
            <person name="Mullet J.E."/>
        </authorList>
    </citation>
    <scope>NUCLEOTIDE SEQUENCE [LARGE SCALE GENOMIC DNA]</scope>
    <source>
        <strain evidence="3">cv. BTx623</strain>
    </source>
</reference>
<accession>A0A1B6P6P4</accession>
<dbReference type="InterPro" id="IPR012337">
    <property type="entry name" value="RNaseH-like_sf"/>
</dbReference>
<dbReference type="PANTHER" id="PTHR47074">
    <property type="entry name" value="BNAC02G40300D PROTEIN"/>
    <property type="match status" value="1"/>
</dbReference>
<protein>
    <recommendedName>
        <fullName evidence="1">RNase H type-1 domain-containing protein</fullName>
    </recommendedName>
</protein>